<evidence type="ECO:0000256" key="1">
    <source>
        <dbReference type="SAM" id="MobiDB-lite"/>
    </source>
</evidence>
<organism evidence="2 3">
    <name type="scientific">Dryococelus australis</name>
    <dbReference type="NCBI Taxonomy" id="614101"/>
    <lineage>
        <taxon>Eukaryota</taxon>
        <taxon>Metazoa</taxon>
        <taxon>Ecdysozoa</taxon>
        <taxon>Arthropoda</taxon>
        <taxon>Hexapoda</taxon>
        <taxon>Insecta</taxon>
        <taxon>Pterygota</taxon>
        <taxon>Neoptera</taxon>
        <taxon>Polyneoptera</taxon>
        <taxon>Phasmatodea</taxon>
        <taxon>Verophasmatodea</taxon>
        <taxon>Anareolatae</taxon>
        <taxon>Phasmatidae</taxon>
        <taxon>Eurycanthinae</taxon>
        <taxon>Dryococelus</taxon>
    </lineage>
</organism>
<feature type="compositionally biased region" description="Basic residues" evidence="1">
    <location>
        <begin position="426"/>
        <end position="435"/>
    </location>
</feature>
<reference evidence="2 3" key="1">
    <citation type="submission" date="2023-02" db="EMBL/GenBank/DDBJ databases">
        <title>LHISI_Scaffold_Assembly.</title>
        <authorList>
            <person name="Stuart O.P."/>
            <person name="Cleave R."/>
            <person name="Magrath M.J.L."/>
            <person name="Mikheyev A.S."/>
        </authorList>
    </citation>
    <scope>NUCLEOTIDE SEQUENCE [LARGE SCALE GENOMIC DNA]</scope>
    <source>
        <strain evidence="2">Daus_M_001</strain>
        <tissue evidence="2">Leg muscle</tissue>
    </source>
</reference>
<sequence>MIIDTANGSTCCRVYHNGHENEYQKIEYSSPIRHTDSRARKSLEIPSFLTTQLLINQAQNQLLEHRTIHQGMGATTSKLPPPNVISTTSLPPRRIELHSPGGHSLILTCRNSCQTKLQVCGFSKGFPVSPRPCIPVLLHTHPASPSSALKNADSGIGYKVVKHLPVHSSDMPSITDTVTEVIKYNAKGLISADMKSSAIHNFGSSSWPKTFATDFFLLCTPKSGSRIGVDLVEELQKFYGFIRQQARFHNPLCTRASFNGLLAKLHSPVYTRDSHVCSLAADPLSSQCYCTPGSMALATCFPCKSAIGSESTRACLMHCDSIEKLNGACLKKCLPITTVGEKNNCLESTSPSDEFAKNSWLYLWSSQLRNVAGCSAFSTVKFSLMPNNNAMSLEMSVERVLKRGWGAAVAESPRDSAVAVAGRKSASQRKSRAIKRRLEASKQGTAGDVVKEAGRVRPALKGSTYLTRHG</sequence>
<dbReference type="EMBL" id="JARBHB010000008">
    <property type="protein sequence ID" value="KAJ8877287.1"/>
    <property type="molecule type" value="Genomic_DNA"/>
</dbReference>
<evidence type="ECO:0000313" key="2">
    <source>
        <dbReference type="EMBL" id="KAJ8877287.1"/>
    </source>
</evidence>
<comment type="caution">
    <text evidence="2">The sequence shown here is derived from an EMBL/GenBank/DDBJ whole genome shotgun (WGS) entry which is preliminary data.</text>
</comment>
<dbReference type="Proteomes" id="UP001159363">
    <property type="component" value="Chromosome 7"/>
</dbReference>
<feature type="region of interest" description="Disordered" evidence="1">
    <location>
        <begin position="422"/>
        <end position="454"/>
    </location>
</feature>
<proteinExistence type="predicted"/>
<accession>A0ABQ9GZ54</accession>
<keyword evidence="3" id="KW-1185">Reference proteome</keyword>
<name>A0ABQ9GZ54_9NEOP</name>
<protein>
    <submittedName>
        <fullName evidence="2">Uncharacterized protein</fullName>
    </submittedName>
</protein>
<gene>
    <name evidence="2" type="ORF">PR048_021741</name>
</gene>
<evidence type="ECO:0000313" key="3">
    <source>
        <dbReference type="Proteomes" id="UP001159363"/>
    </source>
</evidence>